<evidence type="ECO:0000256" key="6">
    <source>
        <dbReference type="SAM" id="MobiDB-lite"/>
    </source>
</evidence>
<accession>A0A812QPM7</accession>
<dbReference type="PANTHER" id="PTHR10657:SF4">
    <property type="entry name" value="PEPTIDYL-PROLYL CIS-TRANS ISOMERASE-RELATED"/>
    <property type="match status" value="1"/>
</dbReference>
<evidence type="ECO:0000256" key="2">
    <source>
        <dbReference type="ARBA" id="ARBA00023110"/>
    </source>
</evidence>
<dbReference type="GO" id="GO:0005829">
    <property type="term" value="C:cytosol"/>
    <property type="evidence" value="ECO:0007669"/>
    <property type="project" value="TreeGrafter"/>
</dbReference>
<evidence type="ECO:0000256" key="3">
    <source>
        <dbReference type="ARBA" id="ARBA00023235"/>
    </source>
</evidence>
<protein>
    <recommendedName>
        <fullName evidence="5">Peptidyl-prolyl cis-trans isomerase</fullName>
        <ecNumber evidence="5">5.2.1.8</ecNumber>
    </recommendedName>
</protein>
<keyword evidence="2 4" id="KW-0697">Rotamase</keyword>
<dbReference type="InterPro" id="IPR046357">
    <property type="entry name" value="PPIase_dom_sf"/>
</dbReference>
<evidence type="ECO:0000256" key="5">
    <source>
        <dbReference type="RuleBase" id="RU363014"/>
    </source>
</evidence>
<comment type="caution">
    <text evidence="8">The sequence shown here is derived from an EMBL/GenBank/DDBJ whole genome shotgun (WGS) entry which is preliminary data.</text>
</comment>
<dbReference type="GO" id="GO:0003755">
    <property type="term" value="F:peptidyl-prolyl cis-trans isomerase activity"/>
    <property type="evidence" value="ECO:0007669"/>
    <property type="project" value="UniProtKB-UniRule"/>
</dbReference>
<evidence type="ECO:0000313" key="8">
    <source>
        <dbReference type="EMBL" id="CAE7397633.1"/>
    </source>
</evidence>
<dbReference type="Pfam" id="PF00639">
    <property type="entry name" value="Rotamase"/>
    <property type="match status" value="1"/>
</dbReference>
<dbReference type="AlphaFoldDB" id="A0A812QPM7"/>
<evidence type="ECO:0000256" key="1">
    <source>
        <dbReference type="ARBA" id="ARBA00000971"/>
    </source>
</evidence>
<sequence>MTLLCQRGINHALKLTEACSLRCPRILIVSRLSQPGLVYYQHESGQTQFERPSSRRCGPLRCHTSSKDPLTAVLEKEKRQKVEDEKKQAEKLPERAVKKGEARVWHILKKHRDFFGKPAKSWRQSQITWSKKEAKDALKALKFKLENVAYGGGAQALQKKFENYARAESDDDISAKVGGDLGPITKKKKLFGDYEIAKVSFELKIGTISDVVETPEGVHLVGRFE</sequence>
<evidence type="ECO:0000256" key="4">
    <source>
        <dbReference type="PROSITE-ProRule" id="PRU00278"/>
    </source>
</evidence>
<reference evidence="8" key="1">
    <citation type="submission" date="2021-02" db="EMBL/GenBank/DDBJ databases">
        <authorList>
            <person name="Dougan E. K."/>
            <person name="Rhodes N."/>
            <person name="Thang M."/>
            <person name="Chan C."/>
        </authorList>
    </citation>
    <scope>NUCLEOTIDE SEQUENCE</scope>
</reference>
<feature type="domain" description="PpiC" evidence="7">
    <location>
        <begin position="99"/>
        <end position="225"/>
    </location>
</feature>
<feature type="region of interest" description="Disordered" evidence="6">
    <location>
        <begin position="76"/>
        <end position="95"/>
    </location>
</feature>
<keyword evidence="9" id="KW-1185">Reference proteome</keyword>
<dbReference type="SUPFAM" id="SSF54534">
    <property type="entry name" value="FKBP-like"/>
    <property type="match status" value="1"/>
</dbReference>
<dbReference type="InterPro" id="IPR051370">
    <property type="entry name" value="PPIase_Pin1"/>
</dbReference>
<evidence type="ECO:0000313" key="9">
    <source>
        <dbReference type="Proteomes" id="UP000604046"/>
    </source>
</evidence>
<dbReference type="GO" id="GO:0005634">
    <property type="term" value="C:nucleus"/>
    <property type="evidence" value="ECO:0007669"/>
    <property type="project" value="TreeGrafter"/>
</dbReference>
<gene>
    <name evidence="8" type="primary">ESS1</name>
    <name evidence="8" type="ORF">SNAT2548_LOCUS21647</name>
</gene>
<dbReference type="EC" id="5.2.1.8" evidence="5"/>
<comment type="catalytic activity">
    <reaction evidence="1 5">
        <text>[protein]-peptidylproline (omega=180) = [protein]-peptidylproline (omega=0)</text>
        <dbReference type="Rhea" id="RHEA:16237"/>
        <dbReference type="Rhea" id="RHEA-COMP:10747"/>
        <dbReference type="Rhea" id="RHEA-COMP:10748"/>
        <dbReference type="ChEBI" id="CHEBI:83833"/>
        <dbReference type="ChEBI" id="CHEBI:83834"/>
        <dbReference type="EC" id="5.2.1.8"/>
    </reaction>
</comment>
<dbReference type="Proteomes" id="UP000604046">
    <property type="component" value="Unassembled WGS sequence"/>
</dbReference>
<organism evidence="8 9">
    <name type="scientific">Symbiodinium natans</name>
    <dbReference type="NCBI Taxonomy" id="878477"/>
    <lineage>
        <taxon>Eukaryota</taxon>
        <taxon>Sar</taxon>
        <taxon>Alveolata</taxon>
        <taxon>Dinophyceae</taxon>
        <taxon>Suessiales</taxon>
        <taxon>Symbiodiniaceae</taxon>
        <taxon>Symbiodinium</taxon>
    </lineage>
</organism>
<dbReference type="EMBL" id="CAJNDS010002259">
    <property type="protein sequence ID" value="CAE7397633.1"/>
    <property type="molecule type" value="Genomic_DNA"/>
</dbReference>
<name>A0A812QPM7_9DINO</name>
<dbReference type="OrthoDB" id="2530521at2759"/>
<dbReference type="PROSITE" id="PS50198">
    <property type="entry name" value="PPIC_PPIASE_2"/>
    <property type="match status" value="1"/>
</dbReference>
<keyword evidence="3 4" id="KW-0413">Isomerase</keyword>
<dbReference type="InterPro" id="IPR000297">
    <property type="entry name" value="PPIase_PpiC"/>
</dbReference>
<evidence type="ECO:0000259" key="7">
    <source>
        <dbReference type="PROSITE" id="PS50198"/>
    </source>
</evidence>
<dbReference type="PANTHER" id="PTHR10657">
    <property type="entry name" value="PEPTIDYL-PROLYL CIS-TRANS ISOMERASE"/>
    <property type="match status" value="1"/>
</dbReference>
<dbReference type="Gene3D" id="3.10.50.40">
    <property type="match status" value="1"/>
</dbReference>
<proteinExistence type="predicted"/>